<sequence>MSEYGHATAPDGSSVPLGAVGQEVVFENEQVRVWEITLEPGEQQPWHHHLNPYLVIALEAADNRIDALAGGDPRLVHEQVGGVVYREPGEIHMLTNHGTSRYRSRLVELKCLGENLVAGGGDR</sequence>
<dbReference type="OrthoDB" id="7060081at2"/>
<dbReference type="RefSeq" id="WP_067359298.1">
    <property type="nucleotide sequence ID" value="NZ_JBIUBN010000012.1"/>
</dbReference>
<evidence type="ECO:0000313" key="1">
    <source>
        <dbReference type="EMBL" id="KXK63985.1"/>
    </source>
</evidence>
<name>A0A136PZX9_9ACTN</name>
<proteinExistence type="predicted"/>
<dbReference type="EMBL" id="LRQV01000001">
    <property type="protein sequence ID" value="KXK63985.1"/>
    <property type="molecule type" value="Genomic_DNA"/>
</dbReference>
<keyword evidence="2" id="KW-1185">Reference proteome</keyword>
<dbReference type="Gene3D" id="2.60.120.10">
    <property type="entry name" value="Jelly Rolls"/>
    <property type="match status" value="1"/>
</dbReference>
<evidence type="ECO:0008006" key="3">
    <source>
        <dbReference type="Google" id="ProtNLM"/>
    </source>
</evidence>
<evidence type="ECO:0000313" key="2">
    <source>
        <dbReference type="Proteomes" id="UP000070620"/>
    </source>
</evidence>
<dbReference type="InterPro" id="IPR014710">
    <property type="entry name" value="RmlC-like_jellyroll"/>
</dbReference>
<organism evidence="1 2">
    <name type="scientific">Micromonospora rosaria</name>
    <dbReference type="NCBI Taxonomy" id="47874"/>
    <lineage>
        <taxon>Bacteria</taxon>
        <taxon>Bacillati</taxon>
        <taxon>Actinomycetota</taxon>
        <taxon>Actinomycetes</taxon>
        <taxon>Micromonosporales</taxon>
        <taxon>Micromonosporaceae</taxon>
        <taxon>Micromonospora</taxon>
    </lineage>
</organism>
<accession>A0A136PZX9</accession>
<comment type="caution">
    <text evidence="1">The sequence shown here is derived from an EMBL/GenBank/DDBJ whole genome shotgun (WGS) entry which is preliminary data.</text>
</comment>
<protein>
    <recommendedName>
        <fullName evidence="3">Cupin</fullName>
    </recommendedName>
</protein>
<dbReference type="InterPro" id="IPR011051">
    <property type="entry name" value="RmlC_Cupin_sf"/>
</dbReference>
<dbReference type="SUPFAM" id="SSF51182">
    <property type="entry name" value="RmlC-like cupins"/>
    <property type="match status" value="1"/>
</dbReference>
<dbReference type="Proteomes" id="UP000070620">
    <property type="component" value="Unassembled WGS sequence"/>
</dbReference>
<dbReference type="AlphaFoldDB" id="A0A136PZX9"/>
<reference evidence="1 2" key="1">
    <citation type="submission" date="2016-01" db="EMBL/GenBank/DDBJ databases">
        <title>Whole genome sequence and analysis of Micromonospora rosaria DSM 803, which can produce antibacterial substance rosamicin.</title>
        <authorList>
            <person name="Yang H."/>
            <person name="He X."/>
            <person name="Zhu D."/>
        </authorList>
    </citation>
    <scope>NUCLEOTIDE SEQUENCE [LARGE SCALE GENOMIC DNA]</scope>
    <source>
        <strain evidence="1 2">DSM 803</strain>
    </source>
</reference>
<gene>
    <name evidence="1" type="ORF">AWW66_00660</name>
</gene>